<accession>A0A1I0DI12</accession>
<feature type="compositionally biased region" description="Polar residues" evidence="1">
    <location>
        <begin position="200"/>
        <end position="209"/>
    </location>
</feature>
<evidence type="ECO:0000313" key="3">
    <source>
        <dbReference type="EMBL" id="SET32059.1"/>
    </source>
</evidence>
<evidence type="ECO:0000259" key="2">
    <source>
        <dbReference type="Pfam" id="PF04760"/>
    </source>
</evidence>
<reference evidence="3 4" key="1">
    <citation type="submission" date="2016-10" db="EMBL/GenBank/DDBJ databases">
        <authorList>
            <person name="de Groot N.N."/>
        </authorList>
    </citation>
    <scope>NUCLEOTIDE SEQUENCE [LARGE SCALE GENOMIC DNA]</scope>
    <source>
        <strain evidence="3 4">KH1P1</strain>
    </source>
</reference>
<evidence type="ECO:0000256" key="1">
    <source>
        <dbReference type="SAM" id="MobiDB-lite"/>
    </source>
</evidence>
<keyword evidence="3" id="KW-0396">Initiation factor</keyword>
<dbReference type="GO" id="GO:0003743">
    <property type="term" value="F:translation initiation factor activity"/>
    <property type="evidence" value="ECO:0007669"/>
    <property type="project" value="UniProtKB-KW"/>
</dbReference>
<dbReference type="AlphaFoldDB" id="A0A1I0DI12"/>
<feature type="non-terminal residue" evidence="3">
    <location>
        <position position="238"/>
    </location>
</feature>
<keyword evidence="3" id="KW-0648">Protein biosynthesis</keyword>
<proteinExistence type="predicted"/>
<feature type="compositionally biased region" description="Low complexity" evidence="1">
    <location>
        <begin position="138"/>
        <end position="169"/>
    </location>
</feature>
<feature type="region of interest" description="Disordered" evidence="1">
    <location>
        <begin position="62"/>
        <end position="238"/>
    </location>
</feature>
<dbReference type="InterPro" id="IPR006847">
    <property type="entry name" value="IF2_N"/>
</dbReference>
<keyword evidence="4" id="KW-1185">Reference proteome</keyword>
<dbReference type="Gene3D" id="1.10.10.2480">
    <property type="match status" value="1"/>
</dbReference>
<sequence length="238" mass="24713">MRVNELSKELGKTNKEVLEVLQKHNFDVKSHASNITEEQAAVVKKEFNAAPAAPAAKETVAVQKSEAKAPQAEAAKPAASEENKETVKPKKRFATVFRPQNSVQKSAHPGSGAKRPARPQHAGAPAAQSAVQGVKVSAQTAEAAKPAPKAETPAAAPQAAPEAAAAAPAPKKEGHQPRVFTGPISIGRDFNSEARRTELNRGNITGNANSDARARGTRDGGARSGGYQGRNDGARSGG</sequence>
<feature type="compositionally biased region" description="Basic and acidic residues" evidence="1">
    <location>
        <begin position="190"/>
        <end position="199"/>
    </location>
</feature>
<dbReference type="EMBL" id="FOIL01000012">
    <property type="protein sequence ID" value="SET32059.1"/>
    <property type="molecule type" value="Genomic_DNA"/>
</dbReference>
<gene>
    <name evidence="3" type="ORF">SAMN04487771_101250</name>
</gene>
<evidence type="ECO:0000313" key="4">
    <source>
        <dbReference type="Proteomes" id="UP000199820"/>
    </source>
</evidence>
<organism evidence="3 4">
    <name type="scientific">[Clostridium] aminophilum</name>
    <dbReference type="NCBI Taxonomy" id="1526"/>
    <lineage>
        <taxon>Bacteria</taxon>
        <taxon>Bacillati</taxon>
        <taxon>Bacillota</taxon>
        <taxon>Clostridia</taxon>
        <taxon>Lachnospirales</taxon>
        <taxon>Lachnospiraceae</taxon>
    </lineage>
</organism>
<feature type="compositionally biased region" description="Basic and acidic residues" evidence="1">
    <location>
        <begin position="212"/>
        <end position="221"/>
    </location>
</feature>
<dbReference type="Pfam" id="PF04760">
    <property type="entry name" value="IF2_N"/>
    <property type="match status" value="1"/>
</dbReference>
<feature type="domain" description="Translation initiation factor IF-2 N-terminal" evidence="2">
    <location>
        <begin position="1"/>
        <end position="48"/>
    </location>
</feature>
<name>A0A1I0DI12_9FIRM</name>
<protein>
    <submittedName>
        <fullName evidence="3">Translation initiation factor IF-2, N-terminal region</fullName>
    </submittedName>
</protein>
<dbReference type="RefSeq" id="WP_074649125.1">
    <property type="nucleotide sequence ID" value="NZ_FOIL01000012.1"/>
</dbReference>
<feature type="compositionally biased region" description="Low complexity" evidence="1">
    <location>
        <begin position="68"/>
        <end position="78"/>
    </location>
</feature>
<dbReference type="Proteomes" id="UP000199820">
    <property type="component" value="Unassembled WGS sequence"/>
</dbReference>
<feature type="compositionally biased region" description="Basic and acidic residues" evidence="1">
    <location>
        <begin position="79"/>
        <end position="88"/>
    </location>
</feature>